<dbReference type="EMBL" id="BPLQ01009775">
    <property type="protein sequence ID" value="GIY46528.1"/>
    <property type="molecule type" value="Genomic_DNA"/>
</dbReference>
<dbReference type="Proteomes" id="UP001054837">
    <property type="component" value="Unassembled WGS sequence"/>
</dbReference>
<proteinExistence type="predicted"/>
<keyword evidence="3" id="KW-1185">Reference proteome</keyword>
<gene>
    <name evidence="2" type="ORF">CDAR_490071</name>
</gene>
<sequence length="171" mass="18621">MPKRKNFAIEILDRIDNALNHLEKVIFSDKSTFPTSGTVNNICIWGSEQLNNLCHVSRFSGTRLPDVGQHVCALLQEELHVDKHAAGGAHQRGGEVELPGHAAALRGLPVLQGVRRAQEDVGVVHGGAAAEGPQGHGGRLHGRTAQDEREGRRRHSVKYSVEDDLSSYNDV</sequence>
<dbReference type="AlphaFoldDB" id="A0AAV4TIS9"/>
<evidence type="ECO:0000313" key="3">
    <source>
        <dbReference type="Proteomes" id="UP001054837"/>
    </source>
</evidence>
<name>A0AAV4TIS9_9ARAC</name>
<evidence type="ECO:0000313" key="2">
    <source>
        <dbReference type="EMBL" id="GIY46528.1"/>
    </source>
</evidence>
<reference evidence="2 3" key="1">
    <citation type="submission" date="2021-06" db="EMBL/GenBank/DDBJ databases">
        <title>Caerostris darwini draft genome.</title>
        <authorList>
            <person name="Kono N."/>
            <person name="Arakawa K."/>
        </authorList>
    </citation>
    <scope>NUCLEOTIDE SEQUENCE [LARGE SCALE GENOMIC DNA]</scope>
</reference>
<protein>
    <submittedName>
        <fullName evidence="2">Uncharacterized protein</fullName>
    </submittedName>
</protein>
<evidence type="ECO:0000256" key="1">
    <source>
        <dbReference type="SAM" id="MobiDB-lite"/>
    </source>
</evidence>
<feature type="region of interest" description="Disordered" evidence="1">
    <location>
        <begin position="127"/>
        <end position="171"/>
    </location>
</feature>
<accession>A0AAV4TIS9</accession>
<organism evidence="2 3">
    <name type="scientific">Caerostris darwini</name>
    <dbReference type="NCBI Taxonomy" id="1538125"/>
    <lineage>
        <taxon>Eukaryota</taxon>
        <taxon>Metazoa</taxon>
        <taxon>Ecdysozoa</taxon>
        <taxon>Arthropoda</taxon>
        <taxon>Chelicerata</taxon>
        <taxon>Arachnida</taxon>
        <taxon>Araneae</taxon>
        <taxon>Araneomorphae</taxon>
        <taxon>Entelegynae</taxon>
        <taxon>Araneoidea</taxon>
        <taxon>Araneidae</taxon>
        <taxon>Caerostris</taxon>
    </lineage>
</organism>
<comment type="caution">
    <text evidence="2">The sequence shown here is derived from an EMBL/GenBank/DDBJ whole genome shotgun (WGS) entry which is preliminary data.</text>
</comment>